<dbReference type="InterPro" id="IPR010775">
    <property type="entry name" value="DUF1365"/>
</dbReference>
<name>K2NTX7_9HYPH</name>
<keyword evidence="2" id="KW-1185">Reference proteome</keyword>
<dbReference type="EMBL" id="AMSI01000012">
    <property type="protein sequence ID" value="EKF41284.1"/>
    <property type="molecule type" value="Genomic_DNA"/>
</dbReference>
<organism evidence="1 2">
    <name type="scientific">Nitratireductor indicus C115</name>
    <dbReference type="NCBI Taxonomy" id="1231190"/>
    <lineage>
        <taxon>Bacteria</taxon>
        <taxon>Pseudomonadati</taxon>
        <taxon>Pseudomonadota</taxon>
        <taxon>Alphaproteobacteria</taxon>
        <taxon>Hyphomicrobiales</taxon>
        <taxon>Phyllobacteriaceae</taxon>
        <taxon>Nitratireductor</taxon>
    </lineage>
</organism>
<dbReference type="STRING" id="721133.SAMN05216176_108248"/>
<dbReference type="OrthoDB" id="9778801at2"/>
<evidence type="ECO:0000313" key="2">
    <source>
        <dbReference type="Proteomes" id="UP000007374"/>
    </source>
</evidence>
<dbReference type="AlphaFoldDB" id="K2NTX7"/>
<dbReference type="RefSeq" id="WP_009451674.1">
    <property type="nucleotide sequence ID" value="NZ_AMSI01000012.1"/>
</dbReference>
<dbReference type="PANTHER" id="PTHR33973">
    <property type="entry name" value="OS07G0153300 PROTEIN"/>
    <property type="match status" value="1"/>
</dbReference>
<reference evidence="1 2" key="1">
    <citation type="journal article" date="2012" name="J. Bacteriol.">
        <title>Genome Sequence of Nitratireductor indicus Type Strain C115.</title>
        <authorList>
            <person name="Lai Q."/>
            <person name="Li G."/>
            <person name="Yu Z."/>
            <person name="Shao Z."/>
        </authorList>
    </citation>
    <scope>NUCLEOTIDE SEQUENCE [LARGE SCALE GENOMIC DNA]</scope>
    <source>
        <strain evidence="1 2">C115</strain>
    </source>
</reference>
<dbReference type="Pfam" id="PF07103">
    <property type="entry name" value="DUF1365"/>
    <property type="match status" value="1"/>
</dbReference>
<dbReference type="Proteomes" id="UP000007374">
    <property type="component" value="Unassembled WGS sequence"/>
</dbReference>
<dbReference type="PATRIC" id="fig|1231190.3.peg.3590"/>
<evidence type="ECO:0000313" key="1">
    <source>
        <dbReference type="EMBL" id="EKF41284.1"/>
    </source>
</evidence>
<evidence type="ECO:0008006" key="3">
    <source>
        <dbReference type="Google" id="ProtNLM"/>
    </source>
</evidence>
<sequence>MTRRSAIYEGQVVHVRSSPRAHRLNYRVFSLFLDLDELPELSRKSRMFGHNRRAVFSFWDSDHGAGEARGLRAWVDKQISAAGLDSRRMRVGVLCYPRIFGYVFNPLTVYFCHDDTERLRLVIYEVCNTFAERHSYLIPVQDDTDEPTRHECAKELYVSPFLSMDCRYRFTITPPAERVRIAIDETEAGNRVLYAAFAGSHRHFSDKSLLRLLIAYPLMTLKVTGAIHFEALKLWFKGVPFHKHQPAQNPIDRTIIPVKAKAFHHEPH</sequence>
<dbReference type="eggNOG" id="COG3496">
    <property type="taxonomic scope" value="Bacteria"/>
</dbReference>
<protein>
    <recommendedName>
        <fullName evidence="3">DUF1365 domain-containing protein</fullName>
    </recommendedName>
</protein>
<accession>K2NTX7</accession>
<proteinExistence type="predicted"/>
<comment type="caution">
    <text evidence="1">The sequence shown here is derived from an EMBL/GenBank/DDBJ whole genome shotgun (WGS) entry which is preliminary data.</text>
</comment>
<dbReference type="PANTHER" id="PTHR33973:SF4">
    <property type="entry name" value="OS07G0153300 PROTEIN"/>
    <property type="match status" value="1"/>
</dbReference>
<gene>
    <name evidence="1" type="ORF">NA8A_17363</name>
</gene>